<keyword evidence="3" id="KW-0964">Secreted</keyword>
<comment type="similarity">
    <text evidence="2">Belongs to the plant rapid alkalinization factor (RALF) family.</text>
</comment>
<evidence type="ECO:0000256" key="4">
    <source>
        <dbReference type="ARBA" id="ARBA00022702"/>
    </source>
</evidence>
<gene>
    <name evidence="8" type="ORF">ACH5RR_009613</name>
</gene>
<evidence type="ECO:0000256" key="5">
    <source>
        <dbReference type="ARBA" id="ARBA00022729"/>
    </source>
</evidence>
<comment type="caution">
    <text evidence="8">The sequence shown here is derived from an EMBL/GenBank/DDBJ whole genome shotgun (WGS) entry which is preliminary data.</text>
</comment>
<dbReference type="Proteomes" id="UP001630127">
    <property type="component" value="Unassembled WGS sequence"/>
</dbReference>
<evidence type="ECO:0000313" key="9">
    <source>
        <dbReference type="Proteomes" id="UP001630127"/>
    </source>
</evidence>
<comment type="subcellular location">
    <subcellularLocation>
        <location evidence="1">Secreted</location>
    </subcellularLocation>
</comment>
<sequence length="89" mass="9712">MTTWRKMALLSLFVSLLLSAAASRILKQRTISYGALQRDGIPCDGKDNDQSNCKPQAFSGFPYNRGCNAITRCRSGDVGGAHASQLQLY</sequence>
<evidence type="ECO:0000256" key="3">
    <source>
        <dbReference type="ARBA" id="ARBA00022525"/>
    </source>
</evidence>
<protein>
    <recommendedName>
        <fullName evidence="10">Rapid ALkalinization Factor</fullName>
    </recommendedName>
</protein>
<name>A0ABD3AH04_9GENT</name>
<evidence type="ECO:0000256" key="1">
    <source>
        <dbReference type="ARBA" id="ARBA00004613"/>
    </source>
</evidence>
<keyword evidence="4" id="KW-0372">Hormone</keyword>
<evidence type="ECO:0000313" key="8">
    <source>
        <dbReference type="EMBL" id="KAL3530291.1"/>
    </source>
</evidence>
<reference evidence="8 9" key="1">
    <citation type="submission" date="2024-11" db="EMBL/GenBank/DDBJ databases">
        <title>A near-complete genome assembly of Cinchona calisaya.</title>
        <authorList>
            <person name="Lian D.C."/>
            <person name="Zhao X.W."/>
            <person name="Wei L."/>
        </authorList>
    </citation>
    <scope>NUCLEOTIDE SEQUENCE [LARGE SCALE GENOMIC DNA]</scope>
    <source>
        <tissue evidence="8">Nenye</tissue>
    </source>
</reference>
<dbReference type="PANTHER" id="PTHR33136">
    <property type="entry name" value="RAPID ALKALINIZATION FACTOR-LIKE"/>
    <property type="match status" value="1"/>
</dbReference>
<keyword evidence="9" id="KW-1185">Reference proteome</keyword>
<dbReference type="GO" id="GO:0005576">
    <property type="term" value="C:extracellular region"/>
    <property type="evidence" value="ECO:0007669"/>
    <property type="project" value="UniProtKB-SubCell"/>
</dbReference>
<organism evidence="8 9">
    <name type="scientific">Cinchona calisaya</name>
    <dbReference type="NCBI Taxonomy" id="153742"/>
    <lineage>
        <taxon>Eukaryota</taxon>
        <taxon>Viridiplantae</taxon>
        <taxon>Streptophyta</taxon>
        <taxon>Embryophyta</taxon>
        <taxon>Tracheophyta</taxon>
        <taxon>Spermatophyta</taxon>
        <taxon>Magnoliopsida</taxon>
        <taxon>eudicotyledons</taxon>
        <taxon>Gunneridae</taxon>
        <taxon>Pentapetalae</taxon>
        <taxon>asterids</taxon>
        <taxon>lamiids</taxon>
        <taxon>Gentianales</taxon>
        <taxon>Rubiaceae</taxon>
        <taxon>Cinchonoideae</taxon>
        <taxon>Cinchoneae</taxon>
        <taxon>Cinchona</taxon>
    </lineage>
</organism>
<dbReference type="InterPro" id="IPR008801">
    <property type="entry name" value="RALF"/>
</dbReference>
<feature type="signal peptide" evidence="7">
    <location>
        <begin position="1"/>
        <end position="22"/>
    </location>
</feature>
<dbReference type="EMBL" id="JBJUIK010000004">
    <property type="protein sequence ID" value="KAL3530291.1"/>
    <property type="molecule type" value="Genomic_DNA"/>
</dbReference>
<dbReference type="AlphaFoldDB" id="A0ABD3AH04"/>
<evidence type="ECO:0000256" key="6">
    <source>
        <dbReference type="ARBA" id="ARBA00023157"/>
    </source>
</evidence>
<accession>A0ABD3AH04</accession>
<keyword evidence="5 7" id="KW-0732">Signal</keyword>
<keyword evidence="6" id="KW-1015">Disulfide bond</keyword>
<evidence type="ECO:0000256" key="7">
    <source>
        <dbReference type="SAM" id="SignalP"/>
    </source>
</evidence>
<evidence type="ECO:0008006" key="10">
    <source>
        <dbReference type="Google" id="ProtNLM"/>
    </source>
</evidence>
<dbReference type="Pfam" id="PF05498">
    <property type="entry name" value="RALF"/>
    <property type="match status" value="1"/>
</dbReference>
<proteinExistence type="inferred from homology"/>
<evidence type="ECO:0000256" key="2">
    <source>
        <dbReference type="ARBA" id="ARBA00009178"/>
    </source>
</evidence>
<dbReference type="PANTHER" id="PTHR33136:SF13">
    <property type="entry name" value="OS10G0328900 PROTEIN"/>
    <property type="match status" value="1"/>
</dbReference>
<feature type="chain" id="PRO_5044760453" description="Rapid ALkalinization Factor" evidence="7">
    <location>
        <begin position="23"/>
        <end position="89"/>
    </location>
</feature>
<dbReference type="GO" id="GO:0005179">
    <property type="term" value="F:hormone activity"/>
    <property type="evidence" value="ECO:0007669"/>
    <property type="project" value="UniProtKB-KW"/>
</dbReference>